<dbReference type="OrthoDB" id="3874016at2"/>
<keyword evidence="1" id="KW-0614">Plasmid</keyword>
<sequence>MTDPRPIPPDGDITQEEQAAVLRRTDNGPSEPDEEALLAAEFGQPDENGVYGAPQGENA</sequence>
<dbReference type="AlphaFoldDB" id="A0A4P6Q7J1"/>
<evidence type="ECO:0000313" key="2">
    <source>
        <dbReference type="Proteomes" id="UP000292235"/>
    </source>
</evidence>
<dbReference type="EMBL" id="CP036456">
    <property type="protein sequence ID" value="QBI56766.1"/>
    <property type="molecule type" value="Genomic_DNA"/>
</dbReference>
<accession>A0A4P6Q7J1</accession>
<evidence type="ECO:0000313" key="1">
    <source>
        <dbReference type="EMBL" id="QBI56766.1"/>
    </source>
</evidence>
<dbReference type="GeneID" id="39493862"/>
<gene>
    <name evidence="1" type="ORF">EKD16_25125</name>
</gene>
<dbReference type="RefSeq" id="WP_131102938.1">
    <property type="nucleotide sequence ID" value="NZ_CP036456.1"/>
</dbReference>
<protein>
    <submittedName>
        <fullName evidence="1">Uncharacterized protein</fullName>
    </submittedName>
</protein>
<name>A0A4P6Q7J1_9ACTN</name>
<proteinExistence type="predicted"/>
<geneLocation type="plasmid" evidence="2">
    <name>phim2</name>
</geneLocation>
<organism evidence="1 2">
    <name type="scientific">Streptomonospora litoralis</name>
    <dbReference type="NCBI Taxonomy" id="2498135"/>
    <lineage>
        <taxon>Bacteria</taxon>
        <taxon>Bacillati</taxon>
        <taxon>Actinomycetota</taxon>
        <taxon>Actinomycetes</taxon>
        <taxon>Streptosporangiales</taxon>
        <taxon>Nocardiopsidaceae</taxon>
        <taxon>Streptomonospora</taxon>
    </lineage>
</organism>
<keyword evidence="2" id="KW-1185">Reference proteome</keyword>
<dbReference type="Proteomes" id="UP000292235">
    <property type="component" value="Plasmid phiM2"/>
</dbReference>
<reference evidence="1 2" key="1">
    <citation type="submission" date="2019-02" db="EMBL/GenBank/DDBJ databases">
        <authorList>
            <person name="Khodamoradi S."/>
            <person name="Hahnke R.L."/>
            <person name="Kaempfer P."/>
            <person name="Schumann P."/>
            <person name="Rohde M."/>
            <person name="Steinert M."/>
            <person name="Luzhetskyy A."/>
            <person name="Wink J."/>
            <person name="Ruckert C."/>
        </authorList>
    </citation>
    <scope>NUCLEOTIDE SEQUENCE [LARGE SCALE GENOMIC DNA]</scope>
    <source>
        <strain evidence="1 2">M2</strain>
        <plasmid evidence="2">phim2</plasmid>
    </source>
</reference>
<dbReference type="KEGG" id="strr:EKD16_25125"/>